<name>A0A1V9ZZH6_9STRA</name>
<gene>
    <name evidence="1" type="ORF">THRCLA_21169</name>
</gene>
<evidence type="ECO:0000313" key="2">
    <source>
        <dbReference type="Proteomes" id="UP000243217"/>
    </source>
</evidence>
<accession>A0A1V9ZZH6</accession>
<organism evidence="1 2">
    <name type="scientific">Thraustotheca clavata</name>
    <dbReference type="NCBI Taxonomy" id="74557"/>
    <lineage>
        <taxon>Eukaryota</taxon>
        <taxon>Sar</taxon>
        <taxon>Stramenopiles</taxon>
        <taxon>Oomycota</taxon>
        <taxon>Saprolegniomycetes</taxon>
        <taxon>Saprolegniales</taxon>
        <taxon>Achlyaceae</taxon>
        <taxon>Thraustotheca</taxon>
    </lineage>
</organism>
<protein>
    <submittedName>
        <fullName evidence="1">Uncharacterized protein</fullName>
    </submittedName>
</protein>
<dbReference type="AlphaFoldDB" id="A0A1V9ZZH6"/>
<keyword evidence="2" id="KW-1185">Reference proteome</keyword>
<proteinExistence type="predicted"/>
<sequence>MLTQHSQLKYPQVLQQTDTILTPRSTDINQLETTGAYLIDGSGNYIHYIRIQENPTYYARQIDFLPAGWSRPAIGLYSSTGTGLPTISYTHKLRFNPIQQDLSNYFIRCNLITKNYSNPPDIIGTFTNQGTTIEQYIEVKPNEYTWLEIPHSVRSYIEIIIMDQNQQFVKFQEAQINIQLLVRTKNKLDA</sequence>
<reference evidence="1 2" key="1">
    <citation type="journal article" date="2014" name="Genome Biol. Evol.">
        <title>The secreted proteins of Achlya hypogyna and Thraustotheca clavata identify the ancestral oomycete secretome and reveal gene acquisitions by horizontal gene transfer.</title>
        <authorList>
            <person name="Misner I."/>
            <person name="Blouin N."/>
            <person name="Leonard G."/>
            <person name="Richards T.A."/>
            <person name="Lane C.E."/>
        </authorList>
    </citation>
    <scope>NUCLEOTIDE SEQUENCE [LARGE SCALE GENOMIC DNA]</scope>
    <source>
        <strain evidence="1 2">ATCC 34112</strain>
    </source>
</reference>
<evidence type="ECO:0000313" key="1">
    <source>
        <dbReference type="EMBL" id="OQS03414.1"/>
    </source>
</evidence>
<dbReference type="EMBL" id="JNBS01000904">
    <property type="protein sequence ID" value="OQS03414.1"/>
    <property type="molecule type" value="Genomic_DNA"/>
</dbReference>
<dbReference type="Proteomes" id="UP000243217">
    <property type="component" value="Unassembled WGS sequence"/>
</dbReference>
<comment type="caution">
    <text evidence="1">The sequence shown here is derived from an EMBL/GenBank/DDBJ whole genome shotgun (WGS) entry which is preliminary data.</text>
</comment>